<dbReference type="KEGG" id="pms:KNP414_06534"/>
<dbReference type="EMBL" id="CP002869">
    <property type="protein sequence ID" value="AEI45055.1"/>
    <property type="molecule type" value="Genomic_DNA"/>
</dbReference>
<protein>
    <recommendedName>
        <fullName evidence="1">Spore protein YkvP/CgeB glycosyl transferase-like domain-containing protein</fullName>
    </recommendedName>
</protein>
<dbReference type="RefSeq" id="WP_013920199.1">
    <property type="nucleotide sequence ID" value="NC_015690.1"/>
</dbReference>
<proteinExistence type="predicted"/>
<dbReference type="Pfam" id="PF13524">
    <property type="entry name" value="Glyco_trans_1_2"/>
    <property type="match status" value="1"/>
</dbReference>
<name>F8FNY6_PAEMK</name>
<dbReference type="HOGENOM" id="CLU_033615_0_0_9"/>
<feature type="domain" description="Spore protein YkvP/CgeB glycosyl transferase-like" evidence="1">
    <location>
        <begin position="211"/>
        <end position="372"/>
    </location>
</feature>
<dbReference type="Gene3D" id="3.40.50.2000">
    <property type="entry name" value="Glycogen Phosphorylase B"/>
    <property type="match status" value="1"/>
</dbReference>
<evidence type="ECO:0000259" key="1">
    <source>
        <dbReference type="Pfam" id="PF13524"/>
    </source>
</evidence>
<accession>F8FNY6</accession>
<dbReference type="SUPFAM" id="SSF53756">
    <property type="entry name" value="UDP-Glycosyltransferase/glycogen phosphorylase"/>
    <property type="match status" value="1"/>
</dbReference>
<evidence type="ECO:0000313" key="2">
    <source>
        <dbReference type="EMBL" id="AEI45055.1"/>
    </source>
</evidence>
<organism evidence="2 3">
    <name type="scientific">Paenibacillus mucilaginosus (strain KNP414)</name>
    <dbReference type="NCBI Taxonomy" id="1036673"/>
    <lineage>
        <taxon>Bacteria</taxon>
        <taxon>Bacillati</taxon>
        <taxon>Bacillota</taxon>
        <taxon>Bacilli</taxon>
        <taxon>Bacillales</taxon>
        <taxon>Paenibacillaceae</taxon>
        <taxon>Paenibacillus</taxon>
    </lineage>
</organism>
<sequence length="377" mass="42112">MAISRRQRPARKGSGAYGAGWKAGYRTGTEAGYHAGRCEAVIRRFPEQRPPARPVRLIFVVSGQGEPYMTIERGLLESLRPLVAELHVMTPFENLEEAALRLRPDLLLVFNGLNYVSAETIRAIREGGIRTAVWFTDDPYYTDVSEGVARSYDVVFTIERTCVDWYRERGCSEVHFIPLAAAPGIYRPGKAPASHHTDILFLGSGYHNRVALFDAIAPELAGRRTLIAGRWWERLSNYELLKPSLREDAAWLSPEETVQYYSGAKLVINLHRAHDDGEVNANGQGVPAVSPNPRTFEISACGTLQLVDAREGLAGFYVPGQEIETFASPEELVDKIRYYLGHEAERSRIARNALARTLRDHTYTVRLGELLQAAFGP</sequence>
<reference evidence="3" key="1">
    <citation type="submission" date="2011-06" db="EMBL/GenBank/DDBJ databases">
        <title>Complete genome sequence of Paenibacillus mucilaginosus KNP414.</title>
        <authorList>
            <person name="Wang J."/>
            <person name="Hu S."/>
            <person name="Hu X."/>
            <person name="Zhang B."/>
            <person name="Dong D."/>
            <person name="Zhang S."/>
            <person name="Zhao K."/>
            <person name="Wu D."/>
        </authorList>
    </citation>
    <scope>NUCLEOTIDE SEQUENCE [LARGE SCALE GENOMIC DNA]</scope>
    <source>
        <strain evidence="3">KNP414</strain>
    </source>
</reference>
<reference evidence="2 3" key="2">
    <citation type="journal article" date="2013" name="Genome Announc.">
        <title>Genome Sequence of Growth-Improving Paenibacillus mucilaginosus Strain KNP414.</title>
        <authorList>
            <person name="Lu J.J."/>
            <person name="Wang J.F."/>
            <person name="Hu X.F."/>
        </authorList>
    </citation>
    <scope>NUCLEOTIDE SEQUENCE [LARGE SCALE GENOMIC DNA]</scope>
    <source>
        <strain evidence="2 3">KNP414</strain>
    </source>
</reference>
<dbReference type="Proteomes" id="UP000006620">
    <property type="component" value="Chromosome"/>
</dbReference>
<evidence type="ECO:0000313" key="3">
    <source>
        <dbReference type="Proteomes" id="UP000006620"/>
    </source>
</evidence>
<dbReference type="PATRIC" id="fig|1036673.3.peg.6090"/>
<dbReference type="InterPro" id="IPR055259">
    <property type="entry name" value="YkvP/CgeB_Glyco_trans-like"/>
</dbReference>
<gene>
    <name evidence="2" type="ordered locus">KNP414_06534</name>
</gene>
<dbReference type="AlphaFoldDB" id="F8FNY6"/>